<evidence type="ECO:0000313" key="1">
    <source>
        <dbReference type="EMBL" id="VFR86068.1"/>
    </source>
</evidence>
<sequence length="79" mass="8975">MSWGFKYEYQGSLYEGGWEMNHGMICLYYGQQCAFTTCGDSLAENERNRDNAMHQLLVLEGLAEPIPGQVNVPIKLGWN</sequence>
<proteinExistence type="predicted"/>
<reference evidence="1" key="1">
    <citation type="submission" date="2019-03" db="EMBL/GenBank/DDBJ databases">
        <authorList>
            <person name="Danneels B."/>
        </authorList>
    </citation>
    <scope>NUCLEOTIDE SEQUENCE</scope>
</reference>
<dbReference type="AlphaFoldDB" id="A0A484UH20"/>
<name>A0A484UH20_9ZZZZ</name>
<dbReference type="EMBL" id="CAADIO010000012">
    <property type="protein sequence ID" value="VFR86068.1"/>
    <property type="molecule type" value="Genomic_DNA"/>
</dbReference>
<organism evidence="1">
    <name type="scientific">plant metagenome</name>
    <dbReference type="NCBI Taxonomy" id="1297885"/>
    <lineage>
        <taxon>unclassified sequences</taxon>
        <taxon>metagenomes</taxon>
        <taxon>organismal metagenomes</taxon>
    </lineage>
</organism>
<accession>A0A484UH20</accession>
<protein>
    <submittedName>
        <fullName evidence="1">Uncharacterized protein</fullName>
    </submittedName>
</protein>
<gene>
    <name evidence="1" type="ORF">RAN3_3313</name>
</gene>